<dbReference type="GO" id="GO:0003697">
    <property type="term" value="F:single-stranded DNA binding"/>
    <property type="evidence" value="ECO:0007669"/>
    <property type="project" value="UniProtKB-UniRule"/>
</dbReference>
<comment type="caution">
    <text evidence="5">The sequence shown here is derived from an EMBL/GenBank/DDBJ whole genome shotgun (WGS) entry which is preliminary data.</text>
</comment>
<comment type="subunit">
    <text evidence="2">Homotetramer.</text>
</comment>
<feature type="compositionally biased region" description="Low complexity" evidence="4">
    <location>
        <begin position="127"/>
        <end position="142"/>
    </location>
</feature>
<accession>A0A955RX44</accession>
<evidence type="ECO:0000256" key="2">
    <source>
        <dbReference type="HAMAP-Rule" id="MF_00984"/>
    </source>
</evidence>
<feature type="region of interest" description="Disordered" evidence="4">
    <location>
        <begin position="110"/>
        <end position="165"/>
    </location>
</feature>
<gene>
    <name evidence="5" type="primary">ssb</name>
    <name evidence="5" type="ORF">KC573_02970</name>
</gene>
<evidence type="ECO:0000256" key="4">
    <source>
        <dbReference type="SAM" id="MobiDB-lite"/>
    </source>
</evidence>
<evidence type="ECO:0000313" key="6">
    <source>
        <dbReference type="Proteomes" id="UP000699691"/>
    </source>
</evidence>
<reference evidence="5" key="2">
    <citation type="journal article" date="2021" name="Microbiome">
        <title>Successional dynamics and alternative stable states in a saline activated sludge microbial community over 9 years.</title>
        <authorList>
            <person name="Wang Y."/>
            <person name="Ye J."/>
            <person name="Ju F."/>
            <person name="Liu L."/>
            <person name="Boyd J.A."/>
            <person name="Deng Y."/>
            <person name="Parks D.H."/>
            <person name="Jiang X."/>
            <person name="Yin X."/>
            <person name="Woodcroft B.J."/>
            <person name="Tyson G.W."/>
            <person name="Hugenholtz P."/>
            <person name="Polz M.F."/>
            <person name="Zhang T."/>
        </authorList>
    </citation>
    <scope>NUCLEOTIDE SEQUENCE</scope>
    <source>
        <strain evidence="5">HKST-UBA02</strain>
    </source>
</reference>
<dbReference type="Proteomes" id="UP000699691">
    <property type="component" value="Unassembled WGS sequence"/>
</dbReference>
<evidence type="ECO:0000256" key="1">
    <source>
        <dbReference type="ARBA" id="ARBA00023125"/>
    </source>
</evidence>
<dbReference type="EMBL" id="JAGQKY010000135">
    <property type="protein sequence ID" value="MCA9397767.1"/>
    <property type="molecule type" value="Genomic_DNA"/>
</dbReference>
<dbReference type="NCBIfam" id="TIGR00621">
    <property type="entry name" value="ssb"/>
    <property type="match status" value="1"/>
</dbReference>
<dbReference type="HAMAP" id="MF_00984">
    <property type="entry name" value="SSB"/>
    <property type="match status" value="1"/>
</dbReference>
<reference evidence="5" key="1">
    <citation type="submission" date="2020-04" db="EMBL/GenBank/DDBJ databases">
        <authorList>
            <person name="Zhang T."/>
        </authorList>
    </citation>
    <scope>NUCLEOTIDE SEQUENCE</scope>
    <source>
        <strain evidence="5">HKST-UBA02</strain>
    </source>
</reference>
<dbReference type="GO" id="GO:0006260">
    <property type="term" value="P:DNA replication"/>
    <property type="evidence" value="ECO:0007669"/>
    <property type="project" value="InterPro"/>
</dbReference>
<dbReference type="InterPro" id="IPR012340">
    <property type="entry name" value="NA-bd_OB-fold"/>
</dbReference>
<dbReference type="InterPro" id="IPR011344">
    <property type="entry name" value="ssDNA-bd"/>
</dbReference>
<proteinExistence type="inferred from homology"/>
<name>A0A955RX44_UNCKA</name>
<evidence type="ECO:0000313" key="5">
    <source>
        <dbReference type="EMBL" id="MCA9397767.1"/>
    </source>
</evidence>
<dbReference type="PANTHER" id="PTHR10302:SF27">
    <property type="entry name" value="SINGLE-STRANDED DNA-BINDING PROTEIN"/>
    <property type="match status" value="1"/>
</dbReference>
<sequence>MATRSVNKAIVMGNMVRDPELRYTSKGTAICTFTLATNREWSANDSNEVNEETEYHNIVTWSKLAELCSDLLYKGRRVYIEGRIQTRDWTDEESGKKMYRTEIVAEEMIALGPPKGGGSDESPAPAPSAKPAAAPAATADPSNDLQEVTDEVQLRDDSSSEDIPF</sequence>
<dbReference type="InterPro" id="IPR000424">
    <property type="entry name" value="Primosome_PriB/ssb"/>
</dbReference>
<dbReference type="AlphaFoldDB" id="A0A955RX44"/>
<evidence type="ECO:0000256" key="3">
    <source>
        <dbReference type="PIRNR" id="PIRNR002070"/>
    </source>
</evidence>
<dbReference type="GO" id="GO:0009295">
    <property type="term" value="C:nucleoid"/>
    <property type="evidence" value="ECO:0007669"/>
    <property type="project" value="TreeGrafter"/>
</dbReference>
<dbReference type="PIRSF" id="PIRSF002070">
    <property type="entry name" value="SSB"/>
    <property type="match status" value="1"/>
</dbReference>
<dbReference type="CDD" id="cd04496">
    <property type="entry name" value="SSB_OBF"/>
    <property type="match status" value="1"/>
</dbReference>
<dbReference type="Pfam" id="PF00436">
    <property type="entry name" value="SSB"/>
    <property type="match status" value="1"/>
</dbReference>
<dbReference type="PANTHER" id="PTHR10302">
    <property type="entry name" value="SINGLE-STRANDED DNA-BINDING PROTEIN"/>
    <property type="match status" value="1"/>
</dbReference>
<dbReference type="Gene3D" id="2.40.50.140">
    <property type="entry name" value="Nucleic acid-binding proteins"/>
    <property type="match status" value="1"/>
</dbReference>
<dbReference type="SUPFAM" id="SSF50249">
    <property type="entry name" value="Nucleic acid-binding proteins"/>
    <property type="match status" value="1"/>
</dbReference>
<keyword evidence="1 2" id="KW-0238">DNA-binding</keyword>
<dbReference type="PROSITE" id="PS50935">
    <property type="entry name" value="SSB"/>
    <property type="match status" value="1"/>
</dbReference>
<comment type="caution">
    <text evidence="2">Lacks conserved residue(s) required for the propagation of feature annotation.</text>
</comment>
<protein>
    <recommendedName>
        <fullName evidence="2 3">Single-stranded DNA-binding protein</fullName>
        <shortName evidence="2">SSB</shortName>
    </recommendedName>
</protein>
<organism evidence="5 6">
    <name type="scientific">candidate division WWE3 bacterium</name>
    <dbReference type="NCBI Taxonomy" id="2053526"/>
    <lineage>
        <taxon>Bacteria</taxon>
        <taxon>Katanobacteria</taxon>
    </lineage>
</organism>